<evidence type="ECO:0008006" key="3">
    <source>
        <dbReference type="Google" id="ProtNLM"/>
    </source>
</evidence>
<dbReference type="Gramene" id="HORVU.MOREX.r3.3HG0247960.1">
    <property type="protein sequence ID" value="HORVU.MOREX.r3.3HG0247960.1"/>
    <property type="gene ID" value="HORVU.MOREX.r3.3HG0247960"/>
</dbReference>
<dbReference type="PANTHER" id="PTHR47482:SF23">
    <property type="entry name" value="PROTEIN FAR1-RELATED SEQUENCE"/>
    <property type="match status" value="1"/>
</dbReference>
<keyword evidence="2" id="KW-1185">Reference proteome</keyword>
<dbReference type="EnsemblPlants" id="HORVU.MOREX.r3.3HG0247960.1">
    <property type="protein sequence ID" value="HORVU.MOREX.r3.3HG0247960.1"/>
    <property type="gene ID" value="HORVU.MOREX.r3.3HG0247960"/>
</dbReference>
<dbReference type="PANTHER" id="PTHR47482">
    <property type="entry name" value="OS11G0632001 PROTEIN"/>
    <property type="match status" value="1"/>
</dbReference>
<evidence type="ECO:0000313" key="2">
    <source>
        <dbReference type="Proteomes" id="UP000011116"/>
    </source>
</evidence>
<accession>A0A8I6XSD5</accession>
<name>A0A8I6XSD5_HORVV</name>
<sequence>MRNFADKKSGFVVKPEISQEFDSLGEAYDFYNLYSWETSFGIKYGQSIRNVQKCKTVQDIVRGCAGKPRRDNSHSVCCQCPALMRLHRTADYGWFIHDLKTEHNHGLAQPYGEKLHWASHMHIDAHAKDIVMHLRNNNISLTKTFGVIASFFGDMENLPFNKRSLRYLCKRMNQQ</sequence>
<reference evidence="1" key="2">
    <citation type="submission" date="2020-10" db="EMBL/GenBank/DDBJ databases">
        <authorList>
            <person name="Scholz U."/>
            <person name="Mascher M."/>
            <person name="Fiebig A."/>
        </authorList>
    </citation>
    <scope>NUCLEOTIDE SEQUENCE [LARGE SCALE GENOMIC DNA]</scope>
    <source>
        <strain evidence="1">cv. Morex</strain>
    </source>
</reference>
<proteinExistence type="predicted"/>
<reference evidence="1" key="3">
    <citation type="submission" date="2022-01" db="UniProtKB">
        <authorList>
            <consortium name="EnsemblPlants"/>
        </authorList>
    </citation>
    <scope>IDENTIFICATION</scope>
    <source>
        <strain evidence="1">subsp. vulgare</strain>
    </source>
</reference>
<evidence type="ECO:0000313" key="1">
    <source>
        <dbReference type="EnsemblPlants" id="HORVU.MOREX.r3.3HG0247960.1"/>
    </source>
</evidence>
<reference evidence="2" key="1">
    <citation type="journal article" date="2012" name="Nature">
        <title>A physical, genetic and functional sequence assembly of the barley genome.</title>
        <authorList>
            <consortium name="The International Barley Genome Sequencing Consortium"/>
            <person name="Mayer K.F."/>
            <person name="Waugh R."/>
            <person name="Brown J.W."/>
            <person name="Schulman A."/>
            <person name="Langridge P."/>
            <person name="Platzer M."/>
            <person name="Fincher G.B."/>
            <person name="Muehlbauer G.J."/>
            <person name="Sato K."/>
            <person name="Close T.J."/>
            <person name="Wise R.P."/>
            <person name="Stein N."/>
        </authorList>
    </citation>
    <scope>NUCLEOTIDE SEQUENCE [LARGE SCALE GENOMIC DNA]</scope>
    <source>
        <strain evidence="2">cv. Morex</strain>
    </source>
</reference>
<dbReference type="AlphaFoldDB" id="A0A8I6XSD5"/>
<protein>
    <recommendedName>
        <fullName evidence="3">Protein FAR1-RELATED SEQUENCE</fullName>
    </recommendedName>
</protein>
<dbReference type="Proteomes" id="UP000011116">
    <property type="component" value="Chromosome 3H"/>
</dbReference>
<organism evidence="1 2">
    <name type="scientific">Hordeum vulgare subsp. vulgare</name>
    <name type="common">Domesticated barley</name>
    <dbReference type="NCBI Taxonomy" id="112509"/>
    <lineage>
        <taxon>Eukaryota</taxon>
        <taxon>Viridiplantae</taxon>
        <taxon>Streptophyta</taxon>
        <taxon>Embryophyta</taxon>
        <taxon>Tracheophyta</taxon>
        <taxon>Spermatophyta</taxon>
        <taxon>Magnoliopsida</taxon>
        <taxon>Liliopsida</taxon>
        <taxon>Poales</taxon>
        <taxon>Poaceae</taxon>
        <taxon>BOP clade</taxon>
        <taxon>Pooideae</taxon>
        <taxon>Triticodae</taxon>
        <taxon>Triticeae</taxon>
        <taxon>Hordeinae</taxon>
        <taxon>Hordeum</taxon>
    </lineage>
</organism>